<sequence>MFGAGKFIMAVLAVTCLFYRPMDAHARNGLTFKGFEANLFDVLSGVATYCQHNPGRMAFAASGADYGDVLFRKACGAGVSHAKLPFGDWNIFYSEAEHPDGYRSIFAVIRQFIFGGREYLLVIGDEMFVRFPGQEKQEITRRPAALLNVREDRPGRWVEVIDYVASSGAGWNVRTGSLSDFSAAQQRADDNVHAIWQRIVAADFGRLVRNMKDMRWPD</sequence>
<organism evidence="1 2">
    <name type="scientific">Thalassospira profundimaris</name>
    <dbReference type="NCBI Taxonomy" id="502049"/>
    <lineage>
        <taxon>Bacteria</taxon>
        <taxon>Pseudomonadati</taxon>
        <taxon>Pseudomonadota</taxon>
        <taxon>Alphaproteobacteria</taxon>
        <taxon>Rhodospirillales</taxon>
        <taxon>Thalassospiraceae</taxon>
        <taxon>Thalassospira</taxon>
    </lineage>
</organism>
<gene>
    <name evidence="1" type="ORF">TH25_16030</name>
</gene>
<dbReference type="RefSeq" id="WP_114089258.1">
    <property type="nucleotide sequence ID" value="NZ_JPWH01000013.1"/>
</dbReference>
<dbReference type="OrthoDB" id="7364922at2"/>
<dbReference type="Proteomes" id="UP000252517">
    <property type="component" value="Unassembled WGS sequence"/>
</dbReference>
<protein>
    <submittedName>
        <fullName evidence="1">Uncharacterized protein</fullName>
    </submittedName>
</protein>
<evidence type="ECO:0000313" key="1">
    <source>
        <dbReference type="EMBL" id="RCK47026.1"/>
    </source>
</evidence>
<name>A0A367X013_9PROT</name>
<comment type="caution">
    <text evidence="1">The sequence shown here is derived from an EMBL/GenBank/DDBJ whole genome shotgun (WGS) entry which is preliminary data.</text>
</comment>
<dbReference type="AlphaFoldDB" id="A0A367X013"/>
<proteinExistence type="predicted"/>
<reference evidence="1 2" key="1">
    <citation type="submission" date="2014-07" db="EMBL/GenBank/DDBJ databases">
        <title>Draft genome sequence of Thalassospira profundimaris S25-3-2.</title>
        <authorList>
            <person name="Lai Q."/>
            <person name="Shao Z."/>
        </authorList>
    </citation>
    <scope>NUCLEOTIDE SEQUENCE [LARGE SCALE GENOMIC DNA]</scope>
    <source>
        <strain evidence="1 2">S25-3-2</strain>
    </source>
</reference>
<evidence type="ECO:0000313" key="2">
    <source>
        <dbReference type="Proteomes" id="UP000252517"/>
    </source>
</evidence>
<dbReference type="EMBL" id="JPWH01000013">
    <property type="protein sequence ID" value="RCK47026.1"/>
    <property type="molecule type" value="Genomic_DNA"/>
</dbReference>
<accession>A0A367X013</accession>